<protein>
    <recommendedName>
        <fullName evidence="3">Lactonase family protein</fullName>
    </recommendedName>
</protein>
<reference evidence="1" key="1">
    <citation type="submission" date="2021-11" db="EMBL/GenBank/DDBJ databases">
        <title>Isoprene-degrading acetogen.</title>
        <authorList>
            <person name="Yang Y."/>
            <person name="Jin H."/>
            <person name="Yan J."/>
        </authorList>
    </citation>
    <scope>NUCLEOTIDE SEQUENCE</scope>
    <source>
        <strain evidence="1">Berkeley</strain>
    </source>
</reference>
<dbReference type="RefSeq" id="WP_263992816.1">
    <property type="nucleotide sequence ID" value="NZ_CP087994.1"/>
</dbReference>
<keyword evidence="2" id="KW-1185">Reference proteome</keyword>
<evidence type="ECO:0000313" key="2">
    <source>
        <dbReference type="Proteomes" id="UP001163550"/>
    </source>
</evidence>
<evidence type="ECO:0008006" key="3">
    <source>
        <dbReference type="Google" id="ProtNLM"/>
    </source>
</evidence>
<accession>A0ABY6HE72</accession>
<dbReference type="Proteomes" id="UP001163550">
    <property type="component" value="Chromosome"/>
</dbReference>
<sequence>MPVHIKGGGGAGFPLGWKENFKGIVHEQAIAKGDPVVCGIYSDIENGMDVIQTPSFNGWFYDEYVPSSDGKMFVRCHKLTYIPCRHVYMLNESINEYEQFSLLNITNTGTKIVSAAFSPDDKYLAIAVGQLSGTGTLSLVLYKIEGAVITPITEQVISGSVSAGEIHDIGFFNYLGNTAPYRILTSIATAYTLWGFNETTLTQLSSSNLASSYGSGFVKYDDYRFVLKTSAAGYQGNNIFQIVNDAINTTPLGYLYSTTYGKYPHDISDSGQYAIVQDSVAPGFAIIKNDGNGNWSKLANPDVLPTSISGAAFSPGGTYLAVVSTASPFLIIYKRTGDVFAKIANPQTMPIVSCQNVCFTNDGKHLFIAAGDNNTGTTVEGLYCYGLEAGNLVSKIIGFNINPLSWFPYNRQKIGVALDGGNIGTEIRVNLFPTLFNISQS</sequence>
<dbReference type="EMBL" id="CP087994">
    <property type="protein sequence ID" value="UYO62789.1"/>
    <property type="molecule type" value="Genomic_DNA"/>
</dbReference>
<organism evidence="1 2">
    <name type="scientific">Acetobacterium wieringae</name>
    <dbReference type="NCBI Taxonomy" id="52694"/>
    <lineage>
        <taxon>Bacteria</taxon>
        <taxon>Bacillati</taxon>
        <taxon>Bacillota</taxon>
        <taxon>Clostridia</taxon>
        <taxon>Eubacteriales</taxon>
        <taxon>Eubacteriaceae</taxon>
        <taxon>Acetobacterium</taxon>
    </lineage>
</organism>
<name>A0ABY6HE72_9FIRM</name>
<evidence type="ECO:0000313" key="1">
    <source>
        <dbReference type="EMBL" id="UYO62789.1"/>
    </source>
</evidence>
<dbReference type="InterPro" id="IPR015943">
    <property type="entry name" value="WD40/YVTN_repeat-like_dom_sf"/>
</dbReference>
<dbReference type="Gene3D" id="2.130.10.10">
    <property type="entry name" value="YVTN repeat-like/Quinoprotein amine dehydrogenase"/>
    <property type="match status" value="1"/>
</dbReference>
<gene>
    <name evidence="1" type="ORF">LNN31_18790</name>
</gene>
<proteinExistence type="predicted"/>
<dbReference type="SUPFAM" id="SSF82171">
    <property type="entry name" value="DPP6 N-terminal domain-like"/>
    <property type="match status" value="1"/>
</dbReference>